<dbReference type="OrthoDB" id="1776928at2759"/>
<keyword evidence="2" id="KW-1185">Reference proteome</keyword>
<dbReference type="EMBL" id="RXIC02000021">
    <property type="protein sequence ID" value="KAB1219725.1"/>
    <property type="molecule type" value="Genomic_DNA"/>
</dbReference>
<evidence type="ECO:0000313" key="2">
    <source>
        <dbReference type="Proteomes" id="UP000516437"/>
    </source>
</evidence>
<dbReference type="AlphaFoldDB" id="A0A6A1W3N9"/>
<proteinExistence type="predicted"/>
<accession>A0A6A1W3N9</accession>
<protein>
    <submittedName>
        <fullName evidence="1">Uncharacterized protein</fullName>
    </submittedName>
</protein>
<comment type="caution">
    <text evidence="1">The sequence shown here is derived from an EMBL/GenBank/DDBJ whole genome shotgun (WGS) entry which is preliminary data.</text>
</comment>
<organism evidence="1 2">
    <name type="scientific">Morella rubra</name>
    <name type="common">Chinese bayberry</name>
    <dbReference type="NCBI Taxonomy" id="262757"/>
    <lineage>
        <taxon>Eukaryota</taxon>
        <taxon>Viridiplantae</taxon>
        <taxon>Streptophyta</taxon>
        <taxon>Embryophyta</taxon>
        <taxon>Tracheophyta</taxon>
        <taxon>Spermatophyta</taxon>
        <taxon>Magnoliopsida</taxon>
        <taxon>eudicotyledons</taxon>
        <taxon>Gunneridae</taxon>
        <taxon>Pentapetalae</taxon>
        <taxon>rosids</taxon>
        <taxon>fabids</taxon>
        <taxon>Fagales</taxon>
        <taxon>Myricaceae</taxon>
        <taxon>Morella</taxon>
    </lineage>
</organism>
<sequence length="366" mass="39466">MSFLREFRIESKEMQVSVSTHGLIKLSEWSTKSSNSIHMGKFGAVLMVNMTEKLMASGPATDFALKFNEARRGFLAQRSSNRGGRYVAVVEYGGGRRQGTVMVMVPEGKNGYGWQILNRVFREVVSYLKLQTGSSFYPGGGSRVRLEVSFAKVVKAPLIAAGEKSATIAVGNGVAGSVTNQKGKSIMAHADMVAKDASSNKNTVMVATGGNLRGELAADLSEVSGFDLWNQILALRNQVDRLANLMAIKAHRGPKDFKDLKCQVCGFHLQAQYKPDIGKGFSGPFHEWVAGPSASLRSGLGVDSSGLQSGPEGETMSAKGVIISVEGVKPAVMGTNLRVKRVVRLCRKIPQPSSSTLFQHWSCFLS</sequence>
<evidence type="ECO:0000313" key="1">
    <source>
        <dbReference type="EMBL" id="KAB1219725.1"/>
    </source>
</evidence>
<gene>
    <name evidence="1" type="ORF">CJ030_MR3G019178</name>
</gene>
<name>A0A6A1W3N9_9ROSI</name>
<dbReference type="Proteomes" id="UP000516437">
    <property type="component" value="Chromosome 3"/>
</dbReference>
<reference evidence="1 2" key="1">
    <citation type="journal article" date="2019" name="Plant Biotechnol. J.">
        <title>The red bayberry genome and genetic basis of sex determination.</title>
        <authorList>
            <person name="Jia H.M."/>
            <person name="Jia H.J."/>
            <person name="Cai Q.L."/>
            <person name="Wang Y."/>
            <person name="Zhao H.B."/>
            <person name="Yang W.F."/>
            <person name="Wang G.Y."/>
            <person name="Li Y.H."/>
            <person name="Zhan D.L."/>
            <person name="Shen Y.T."/>
            <person name="Niu Q.F."/>
            <person name="Chang L."/>
            <person name="Qiu J."/>
            <person name="Zhao L."/>
            <person name="Xie H.B."/>
            <person name="Fu W.Y."/>
            <person name="Jin J."/>
            <person name="Li X.W."/>
            <person name="Jiao Y."/>
            <person name="Zhou C.C."/>
            <person name="Tu T."/>
            <person name="Chai C.Y."/>
            <person name="Gao J.L."/>
            <person name="Fan L.J."/>
            <person name="van de Weg E."/>
            <person name="Wang J.Y."/>
            <person name="Gao Z.S."/>
        </authorList>
    </citation>
    <scope>NUCLEOTIDE SEQUENCE [LARGE SCALE GENOMIC DNA]</scope>
    <source>
        <tissue evidence="1">Leaves</tissue>
    </source>
</reference>